<dbReference type="SUPFAM" id="SSF51445">
    <property type="entry name" value="(Trans)glycosidases"/>
    <property type="match status" value="1"/>
</dbReference>
<dbReference type="AlphaFoldDB" id="A0A9W7XAU6"/>
<dbReference type="PANTHER" id="PTHR31268:SF8">
    <property type="entry name" value="GALACTINOL--SUCROSE GALACTOSYLTRANSFERASE 4-RELATED"/>
    <property type="match status" value="1"/>
</dbReference>
<sequence>MAPPNESKPTPKVVSTTAAKGGPTTLSPPCLLSLQDGALTVGAGDAKATLLTGVPGNVTLTPFAAAFDPLAPSSDTPRELVTKAAANACRGAFLGFTVPAPGTDRASCQVGRLPGSRRFLSVFRFKTWWSTAWAGARGRDLQMETQWVLLEVPELAGAGAGYVLVLSLVQGAFRSAIFPGDGEEEDGVVICAESGSAAVRGTDFSRIAYVHAGDDPYGVMQEAYLAARVHLGTFRLEKALPAMADRFGWCTWDAFYLTVDPAGVWQGVSEFADAGLPPRFLIIDDGWQSVNRDADPPHEDAPGLVLGGDQMTARLYRFDECASFRGYREGALVRRPPELFYDRDMPRAVVRKAAEVENAGKARKKAAQGGATDLSSFDDKIAQLRRELDQLLVKRDDVLSKLCGDDGSAGGDGEVGLKAFLKDMRRRFPGLDDVYVWHALCGGWGGVRPGATPLDARVVAARPSPGLAGTMDDLAVDRIVEGGVGLVRPDQAADLYEAMHSYLAGAGVTGVKVDVVHTLEYVCEEHGGRVELAKAYYDGLSRSVDKNFGGTGIIASMQQCNDFFFLGTRQVPLGRAGDDFWYDDPNGDPMGVYWLQGAHMVNCSYNSLWMGQFIRPDWDMFQSDHACAAFHAASRAICGGPVYVSDSLGSHDFALLRRLVFPDGTVPRCLHYALPTRDCLFKNPLFDQQTVLQIWNLNKFGGVIGAFNCQGAGWDPEEHRVRGYSHCYKPVSGEVRPADVEWSQREDTAAMANAASYMVYRCQTEELLLMTPSSEPIRFTLQPSSFELFTITPVTTIGGGAAKVRLAPVGLVDLLNCGGAVVDVQYGTEGEVRMEVKGAGRLLVYSDVKPKKSLVDGCEAEFEWGDGGKLTVDVTWKQEKDGVSDVAFCF</sequence>
<dbReference type="InterPro" id="IPR008811">
    <property type="entry name" value="Glycosyl_hydrolases_36"/>
</dbReference>
<evidence type="ECO:0000313" key="7">
    <source>
        <dbReference type="EMBL" id="KAJ1256605.1"/>
    </source>
</evidence>
<evidence type="ECO:0000256" key="3">
    <source>
        <dbReference type="ARBA" id="ARBA00023277"/>
    </source>
</evidence>
<evidence type="ECO:0000313" key="8">
    <source>
        <dbReference type="Proteomes" id="UP001164776"/>
    </source>
</evidence>
<dbReference type="OrthoDB" id="4664297at2759"/>
<evidence type="ECO:0000256" key="4">
    <source>
        <dbReference type="ARBA" id="ARBA00049426"/>
    </source>
</evidence>
<protein>
    <recommendedName>
        <fullName evidence="2">galactinol--sucrose galactosyltransferase</fullName>
        <ecNumber evidence="2">2.4.1.82</ecNumber>
    </recommendedName>
</protein>
<keyword evidence="3" id="KW-0119">Carbohydrate metabolism</keyword>
<evidence type="ECO:0000256" key="5">
    <source>
        <dbReference type="SAM" id="Coils"/>
    </source>
</evidence>
<gene>
    <name evidence="7" type="ORF">BS78_K341600</name>
</gene>
<dbReference type="Proteomes" id="UP001164776">
    <property type="component" value="Unassembled WGS sequence"/>
</dbReference>
<dbReference type="InterPro" id="IPR017853">
    <property type="entry name" value="GH"/>
</dbReference>
<dbReference type="PANTHER" id="PTHR31268">
    <property type="match status" value="1"/>
</dbReference>
<evidence type="ECO:0000256" key="2">
    <source>
        <dbReference type="ARBA" id="ARBA00012708"/>
    </source>
</evidence>
<dbReference type="Pfam" id="PF05691">
    <property type="entry name" value="Raffinose_syn"/>
    <property type="match status" value="1"/>
</dbReference>
<comment type="caution">
    <text evidence="7">The sequence shown here is derived from an EMBL/GenBank/DDBJ whole genome shotgun (WGS) entry which is preliminary data.</text>
</comment>
<proteinExistence type="inferred from homology"/>
<dbReference type="EMBL" id="MU629496">
    <property type="protein sequence ID" value="KAJ1256605.1"/>
    <property type="molecule type" value="Genomic_DNA"/>
</dbReference>
<evidence type="ECO:0000256" key="1">
    <source>
        <dbReference type="ARBA" id="ARBA00007240"/>
    </source>
</evidence>
<comment type="catalytic activity">
    <reaction evidence="4">
        <text>alpha-D-galactosyl-(1-&gt;3)-1D-myo-inositol + sucrose = raffinose + myo-inositol</text>
        <dbReference type="Rhea" id="RHEA:20161"/>
        <dbReference type="ChEBI" id="CHEBI:16634"/>
        <dbReference type="ChEBI" id="CHEBI:17268"/>
        <dbReference type="ChEBI" id="CHEBI:17505"/>
        <dbReference type="ChEBI" id="CHEBI:17992"/>
        <dbReference type="EC" id="2.4.1.82"/>
    </reaction>
</comment>
<keyword evidence="5" id="KW-0175">Coiled coil</keyword>
<name>A0A9W7XAU6_9POAL</name>
<dbReference type="GO" id="GO:0047274">
    <property type="term" value="F:galactinol-sucrose galactosyltransferase activity"/>
    <property type="evidence" value="ECO:0007669"/>
    <property type="project" value="UniProtKB-EC"/>
</dbReference>
<reference evidence="7 8" key="1">
    <citation type="submission" date="2022-10" db="EMBL/GenBank/DDBJ databases">
        <title>WGS assembly of Paspalum vaginatum 540-79.</title>
        <authorList>
            <person name="Sun G."/>
            <person name="Wase N."/>
            <person name="Shu S."/>
            <person name="Jenkins J."/>
            <person name="Zhou B."/>
            <person name="Torres-Rodriguez J."/>
            <person name="Chen C."/>
            <person name="Sandor L."/>
            <person name="Plott C."/>
            <person name="Yoshinga Y."/>
            <person name="Daum C."/>
            <person name="Qi P."/>
            <person name="Barry K."/>
            <person name="Lipzen A."/>
            <person name="Berry L."/>
            <person name="Pedersen C."/>
            <person name="Gottilla T."/>
            <person name="Foltz A."/>
            <person name="Yu H."/>
            <person name="O'Malley R."/>
            <person name="Zhang C."/>
            <person name="Devos K."/>
            <person name="Sigmon B."/>
            <person name="Yu B."/>
            <person name="Obata T."/>
            <person name="Schmutz J."/>
            <person name="Schnable J."/>
        </authorList>
    </citation>
    <scope>NUCLEOTIDE SEQUENCE [LARGE SCALE GENOMIC DNA]</scope>
    <source>
        <strain evidence="8">cv. 540-79</strain>
    </source>
</reference>
<organism evidence="7 8">
    <name type="scientific">Paspalum vaginatum</name>
    <name type="common">seashore paspalum</name>
    <dbReference type="NCBI Taxonomy" id="158149"/>
    <lineage>
        <taxon>Eukaryota</taxon>
        <taxon>Viridiplantae</taxon>
        <taxon>Streptophyta</taxon>
        <taxon>Embryophyta</taxon>
        <taxon>Tracheophyta</taxon>
        <taxon>Spermatophyta</taxon>
        <taxon>Magnoliopsida</taxon>
        <taxon>Liliopsida</taxon>
        <taxon>Poales</taxon>
        <taxon>Poaceae</taxon>
        <taxon>PACMAD clade</taxon>
        <taxon>Panicoideae</taxon>
        <taxon>Andropogonodae</taxon>
        <taxon>Paspaleae</taxon>
        <taxon>Paspalinae</taxon>
        <taxon>Paspalum</taxon>
    </lineage>
</organism>
<dbReference type="Gene3D" id="3.20.20.70">
    <property type="entry name" value="Aldolase class I"/>
    <property type="match status" value="1"/>
</dbReference>
<dbReference type="EC" id="2.4.1.82" evidence="2"/>
<accession>A0A9W7XAU6</accession>
<feature type="coiled-coil region" evidence="5">
    <location>
        <begin position="374"/>
        <end position="401"/>
    </location>
</feature>
<evidence type="ECO:0000256" key="6">
    <source>
        <dbReference type="SAM" id="MobiDB-lite"/>
    </source>
</evidence>
<comment type="similarity">
    <text evidence="1">Belongs to the glycosyl hydrolases 36 family.</text>
</comment>
<keyword evidence="8" id="KW-1185">Reference proteome</keyword>
<dbReference type="InterPro" id="IPR013785">
    <property type="entry name" value="Aldolase_TIM"/>
</dbReference>
<feature type="region of interest" description="Disordered" evidence="6">
    <location>
        <begin position="1"/>
        <end position="21"/>
    </location>
</feature>